<evidence type="ECO:0000313" key="5">
    <source>
        <dbReference type="WBParaSite" id="maker-uti_cns_0046148-snap-gene-1.7-mRNA-1"/>
    </source>
</evidence>
<evidence type="ECO:0000313" key="4">
    <source>
        <dbReference type="WBParaSite" id="maker-unitig_4440-snap-gene-0.1-mRNA-1"/>
    </source>
</evidence>
<name>A0A1I8FRH6_9PLAT</name>
<dbReference type="AlphaFoldDB" id="A0A1I8FRH6"/>
<feature type="compositionally biased region" description="Basic and acidic residues" evidence="1">
    <location>
        <begin position="63"/>
        <end position="73"/>
    </location>
</feature>
<evidence type="ECO:0000256" key="2">
    <source>
        <dbReference type="SAM" id="SignalP"/>
    </source>
</evidence>
<feature type="region of interest" description="Disordered" evidence="1">
    <location>
        <begin position="49"/>
        <end position="84"/>
    </location>
</feature>
<dbReference type="Proteomes" id="UP000095280">
    <property type="component" value="Unplaced"/>
</dbReference>
<dbReference type="WBParaSite" id="maker-uti_cns_0046148-snap-gene-1.7-mRNA-1">
    <property type="protein sequence ID" value="maker-uti_cns_0046148-snap-gene-1.7-mRNA-1"/>
    <property type="gene ID" value="maker-uti_cns_0046148-snap-gene-1.7"/>
</dbReference>
<feature type="signal peptide" evidence="2">
    <location>
        <begin position="1"/>
        <end position="26"/>
    </location>
</feature>
<dbReference type="WBParaSite" id="maker-unitig_4440-snap-gene-0.1-mRNA-1">
    <property type="protein sequence ID" value="maker-unitig_4440-snap-gene-0.1-mRNA-1"/>
    <property type="gene ID" value="maker-unitig_4440-snap-gene-0.1"/>
</dbReference>
<feature type="chain" id="PRO_5009845565" evidence="2">
    <location>
        <begin position="27"/>
        <end position="84"/>
    </location>
</feature>
<keyword evidence="2" id="KW-0732">Signal</keyword>
<keyword evidence="3" id="KW-1185">Reference proteome</keyword>
<organism evidence="3 4">
    <name type="scientific">Macrostomum lignano</name>
    <dbReference type="NCBI Taxonomy" id="282301"/>
    <lineage>
        <taxon>Eukaryota</taxon>
        <taxon>Metazoa</taxon>
        <taxon>Spiralia</taxon>
        <taxon>Lophotrochozoa</taxon>
        <taxon>Platyhelminthes</taxon>
        <taxon>Rhabditophora</taxon>
        <taxon>Macrostomorpha</taxon>
        <taxon>Macrostomida</taxon>
        <taxon>Macrostomidae</taxon>
        <taxon>Macrostomum</taxon>
    </lineage>
</organism>
<accession>A0A1I8FRH6</accession>
<proteinExistence type="predicted"/>
<sequence length="84" mass="9267">MSARRSIRLVWLIPLIALLACRLTVGLPTSDDVNRLTDFNRLAYSDDSSSRAADSSELNTVFEEERGGEETAAQRKCPYGSSSE</sequence>
<evidence type="ECO:0000256" key="1">
    <source>
        <dbReference type="SAM" id="MobiDB-lite"/>
    </source>
</evidence>
<reference evidence="4 5" key="1">
    <citation type="submission" date="2016-11" db="UniProtKB">
        <authorList>
            <consortium name="WormBaseParasite"/>
        </authorList>
    </citation>
    <scope>IDENTIFICATION</scope>
</reference>
<dbReference type="PROSITE" id="PS51257">
    <property type="entry name" value="PROKAR_LIPOPROTEIN"/>
    <property type="match status" value="1"/>
</dbReference>
<evidence type="ECO:0000313" key="3">
    <source>
        <dbReference type="Proteomes" id="UP000095280"/>
    </source>
</evidence>
<protein>
    <submittedName>
        <fullName evidence="4 5">Secreted protein</fullName>
    </submittedName>
</protein>